<dbReference type="AlphaFoldDB" id="A0AAD7JI32"/>
<dbReference type="Proteomes" id="UP001215280">
    <property type="component" value="Unassembled WGS sequence"/>
</dbReference>
<feature type="repeat" description="ANK" evidence="3">
    <location>
        <begin position="924"/>
        <end position="956"/>
    </location>
</feature>
<evidence type="ECO:0000256" key="2">
    <source>
        <dbReference type="ARBA" id="ARBA00023043"/>
    </source>
</evidence>
<dbReference type="EMBL" id="JARJLG010000041">
    <property type="protein sequence ID" value="KAJ7763140.1"/>
    <property type="molecule type" value="Genomic_DNA"/>
</dbReference>
<feature type="domain" description="Nephrocystin 3-like N-terminal" evidence="4">
    <location>
        <begin position="272"/>
        <end position="419"/>
    </location>
</feature>
<evidence type="ECO:0000259" key="4">
    <source>
        <dbReference type="Pfam" id="PF24883"/>
    </source>
</evidence>
<accession>A0AAD7JI32</accession>
<dbReference type="PANTHER" id="PTHR24198:SF165">
    <property type="entry name" value="ANKYRIN REPEAT-CONTAINING PROTEIN-RELATED"/>
    <property type="match status" value="1"/>
</dbReference>
<name>A0AAD7JI32_9AGAR</name>
<keyword evidence="1" id="KW-0677">Repeat</keyword>
<dbReference type="GO" id="GO:0005737">
    <property type="term" value="C:cytoplasm"/>
    <property type="evidence" value="ECO:0007669"/>
    <property type="project" value="TreeGrafter"/>
</dbReference>
<dbReference type="PROSITE" id="PS50088">
    <property type="entry name" value="ANK_REPEAT"/>
    <property type="match status" value="6"/>
</dbReference>
<proteinExistence type="predicted"/>
<sequence length="1110" mass="123161">MATVGFAYGSFGDIIDTIKLGAKIIELIRHGGKPSSEWAETEKDMQSLCSILTYLTTLQTMLPLPPSVTVELQKEIALCRTTTSDFESKITASRGFFQRVLWATSEEKELVAFKKQLIECRVALSGVVDEIKLFVTLRLPAVLMGVQDRVDEVDGKLRVGIQQLGNQEQRLSGALLRVRDRVGDVGEEIRLANDRLQDSVSGVTGQLRDQEQALSGALLGFRDRIEEVGEDVERSVNQSLLSSLEEKLWKWLKFPPDMTEKQHEMQKLHHEGTGGWFLDGRKFREWKENPGILWMKGRLIRTLFDDRQQGTAVAYFYFDFRDQQKQLVEIMLRSIILQLFAQSPHPYHALNSHYESSNGQALPTYQNLVDLLETLLSEIGCTYIVLDALDECKDTNLLVQLVSRLQRWTGSTLHILLTSQTREIGTAFAGISQVALEFDTTWSDIKLFVSRGLQSNPDLEHLAHCEAEVTTKVVEKSDGMFRLAACLLDELSRQKLDPDMDAILTNLPNDLFGIYSRFLEPIHQRDFDSVARVLRWLVFSERPITLQQLTDCLAFDFSDPNRFVFDPSKRGNQVIGVCKMLQGLVTVGNDAEVLKRSEWRPRFVSPVVALAHSSVVNYLMSDAFREKHKHDLTKGPSHAFLAQTCIFLTLDYPLAEYAAQHWDYHLARCDDRAISSTSTMCFLEGGSRQYGALNYLRGDARIWGSLQTPPLVMCSEMGYIGGIRFLLNASEVNITDGTTAHALQTAIKRGHSDIVQLLFVQLLLEHGVEVNREILERVEWRRKDNRSKDLVKFLLDNGAEVNALDEHGKTALEIAIPPGDTETVRVLLEKGATGAGGRYDNALYSASQKGHIHIVQLLLDNGAGVNAVAAVGFGGSYVLHATCRNGHIDVVRLLLEKGVTDAHNSALGVTSLLLDTGADVNAEGGIYALQAASQNGHTSVVRLLLKYGADATATSGFTESALQAASRRGHADIVRLLLEKGATDDERCASGSALSSASEGGYMNIVRLLLDKGVEGNKWNALSSASSRGHTGIVRLLLENLKGATDDQEYARVLYNASMRGHIDIVRVLLHKIADVNSEGGILALHRASQNGHAGVVRILLEHGVQWEDQ</sequence>
<evidence type="ECO:0000256" key="3">
    <source>
        <dbReference type="PROSITE-ProRule" id="PRU00023"/>
    </source>
</evidence>
<dbReference type="SMART" id="SM00248">
    <property type="entry name" value="ANK"/>
    <property type="match status" value="10"/>
</dbReference>
<dbReference type="Gene3D" id="1.25.40.20">
    <property type="entry name" value="Ankyrin repeat-containing domain"/>
    <property type="match status" value="4"/>
</dbReference>
<reference evidence="5" key="1">
    <citation type="submission" date="2023-03" db="EMBL/GenBank/DDBJ databases">
        <title>Massive genome expansion in bonnet fungi (Mycena s.s.) driven by repeated elements and novel gene families across ecological guilds.</title>
        <authorList>
            <consortium name="Lawrence Berkeley National Laboratory"/>
            <person name="Harder C.B."/>
            <person name="Miyauchi S."/>
            <person name="Viragh M."/>
            <person name="Kuo A."/>
            <person name="Thoen E."/>
            <person name="Andreopoulos B."/>
            <person name="Lu D."/>
            <person name="Skrede I."/>
            <person name="Drula E."/>
            <person name="Henrissat B."/>
            <person name="Morin E."/>
            <person name="Kohler A."/>
            <person name="Barry K."/>
            <person name="LaButti K."/>
            <person name="Morin E."/>
            <person name="Salamov A."/>
            <person name="Lipzen A."/>
            <person name="Mereny Z."/>
            <person name="Hegedus B."/>
            <person name="Baldrian P."/>
            <person name="Stursova M."/>
            <person name="Weitz H."/>
            <person name="Taylor A."/>
            <person name="Grigoriev I.V."/>
            <person name="Nagy L.G."/>
            <person name="Martin F."/>
            <person name="Kauserud H."/>
        </authorList>
    </citation>
    <scope>NUCLEOTIDE SEQUENCE</scope>
    <source>
        <strain evidence="5">CBHHK188m</strain>
    </source>
</reference>
<dbReference type="InterPro" id="IPR027417">
    <property type="entry name" value="P-loop_NTPase"/>
</dbReference>
<evidence type="ECO:0000313" key="6">
    <source>
        <dbReference type="Proteomes" id="UP001215280"/>
    </source>
</evidence>
<protein>
    <recommendedName>
        <fullName evidence="4">Nephrocystin 3-like N-terminal domain-containing protein</fullName>
    </recommendedName>
</protein>
<dbReference type="Pfam" id="PF12796">
    <property type="entry name" value="Ank_2"/>
    <property type="match status" value="4"/>
</dbReference>
<keyword evidence="2 3" id="KW-0040">ANK repeat</keyword>
<dbReference type="PROSITE" id="PS50297">
    <property type="entry name" value="ANK_REP_REGION"/>
    <property type="match status" value="6"/>
</dbReference>
<keyword evidence="6" id="KW-1185">Reference proteome</keyword>
<dbReference type="Gene3D" id="3.40.50.300">
    <property type="entry name" value="P-loop containing nucleotide triphosphate hydrolases"/>
    <property type="match status" value="1"/>
</dbReference>
<dbReference type="InterPro" id="IPR036770">
    <property type="entry name" value="Ankyrin_rpt-contain_sf"/>
</dbReference>
<dbReference type="InterPro" id="IPR056884">
    <property type="entry name" value="NPHP3-like_N"/>
</dbReference>
<dbReference type="SUPFAM" id="SSF48403">
    <property type="entry name" value="Ankyrin repeat"/>
    <property type="match status" value="2"/>
</dbReference>
<organism evidence="5 6">
    <name type="scientific">Mycena maculata</name>
    <dbReference type="NCBI Taxonomy" id="230809"/>
    <lineage>
        <taxon>Eukaryota</taxon>
        <taxon>Fungi</taxon>
        <taxon>Dikarya</taxon>
        <taxon>Basidiomycota</taxon>
        <taxon>Agaricomycotina</taxon>
        <taxon>Agaricomycetes</taxon>
        <taxon>Agaricomycetidae</taxon>
        <taxon>Agaricales</taxon>
        <taxon>Marasmiineae</taxon>
        <taxon>Mycenaceae</taxon>
        <taxon>Mycena</taxon>
    </lineage>
</organism>
<dbReference type="InterPro" id="IPR002110">
    <property type="entry name" value="Ankyrin_rpt"/>
</dbReference>
<dbReference type="PANTHER" id="PTHR24198">
    <property type="entry name" value="ANKYRIN REPEAT AND PROTEIN KINASE DOMAIN-CONTAINING PROTEIN"/>
    <property type="match status" value="1"/>
</dbReference>
<feature type="repeat" description="ANK" evidence="3">
    <location>
        <begin position="1080"/>
        <end position="1110"/>
    </location>
</feature>
<evidence type="ECO:0000256" key="1">
    <source>
        <dbReference type="ARBA" id="ARBA00022737"/>
    </source>
</evidence>
<feature type="repeat" description="ANK" evidence="3">
    <location>
        <begin position="874"/>
        <end position="899"/>
    </location>
</feature>
<dbReference type="Pfam" id="PF24883">
    <property type="entry name" value="NPHP3_N"/>
    <property type="match status" value="1"/>
</dbReference>
<gene>
    <name evidence="5" type="ORF">DFH07DRAFT_1018614</name>
</gene>
<evidence type="ECO:0000313" key="5">
    <source>
        <dbReference type="EMBL" id="KAJ7763140.1"/>
    </source>
</evidence>
<feature type="repeat" description="ANK" evidence="3">
    <location>
        <begin position="957"/>
        <end position="989"/>
    </location>
</feature>
<feature type="repeat" description="ANK" evidence="3">
    <location>
        <begin position="807"/>
        <end position="832"/>
    </location>
</feature>
<comment type="caution">
    <text evidence="5">The sequence shown here is derived from an EMBL/GenBank/DDBJ whole genome shotgun (WGS) entry which is preliminary data.</text>
</comment>
<feature type="repeat" description="ANK" evidence="3">
    <location>
        <begin position="838"/>
        <end position="870"/>
    </location>
</feature>
<dbReference type="Pfam" id="PF00023">
    <property type="entry name" value="Ank"/>
    <property type="match status" value="1"/>
</dbReference>